<evidence type="ECO:0000313" key="3">
    <source>
        <dbReference type="EMBL" id="EEG10281.1"/>
    </source>
</evidence>
<dbReference type="CDD" id="cd00093">
    <property type="entry name" value="HTH_XRE"/>
    <property type="match status" value="1"/>
</dbReference>
<organism evidence="3 4">
    <name type="scientific">Pseudogulbenkiania ferrooxidans 2002</name>
    <dbReference type="NCBI Taxonomy" id="279714"/>
    <lineage>
        <taxon>Bacteria</taxon>
        <taxon>Pseudomonadati</taxon>
        <taxon>Pseudomonadota</taxon>
        <taxon>Betaproteobacteria</taxon>
        <taxon>Neisseriales</taxon>
        <taxon>Chromobacteriaceae</taxon>
        <taxon>Pseudogulbenkiania</taxon>
    </lineage>
</organism>
<feature type="domain" description="HTH cro/C1-type" evidence="2">
    <location>
        <begin position="26"/>
        <end position="79"/>
    </location>
</feature>
<dbReference type="SMART" id="SM00530">
    <property type="entry name" value="HTH_XRE"/>
    <property type="match status" value="1"/>
</dbReference>
<dbReference type="Gene3D" id="1.10.260.40">
    <property type="entry name" value="lambda repressor-like DNA-binding domains"/>
    <property type="match status" value="1"/>
</dbReference>
<dbReference type="EMBL" id="ACIS01000001">
    <property type="protein sequence ID" value="EEG10281.1"/>
    <property type="molecule type" value="Genomic_DNA"/>
</dbReference>
<dbReference type="eggNOG" id="COG1396">
    <property type="taxonomic scope" value="Bacteria"/>
</dbReference>
<evidence type="ECO:0000256" key="1">
    <source>
        <dbReference type="ARBA" id="ARBA00023125"/>
    </source>
</evidence>
<dbReference type="Pfam" id="PF01381">
    <property type="entry name" value="HTH_3"/>
    <property type="match status" value="1"/>
</dbReference>
<dbReference type="SUPFAM" id="SSF47413">
    <property type="entry name" value="lambda repressor-like DNA-binding domains"/>
    <property type="match status" value="1"/>
</dbReference>
<dbReference type="PROSITE" id="PS50943">
    <property type="entry name" value="HTH_CROC1"/>
    <property type="match status" value="1"/>
</dbReference>
<keyword evidence="1" id="KW-0238">DNA-binding</keyword>
<dbReference type="AlphaFoldDB" id="B9YYS8"/>
<dbReference type="Proteomes" id="UP000003165">
    <property type="component" value="Unassembled WGS sequence"/>
</dbReference>
<dbReference type="InterPro" id="IPR001387">
    <property type="entry name" value="Cro/C1-type_HTH"/>
</dbReference>
<dbReference type="PANTHER" id="PTHR46797:SF1">
    <property type="entry name" value="METHYLPHOSPHONATE SYNTHASE"/>
    <property type="match status" value="1"/>
</dbReference>
<gene>
    <name evidence="3" type="ORF">FuraDRAFT_0263</name>
</gene>
<proteinExistence type="predicted"/>
<dbReference type="GO" id="GO:0003700">
    <property type="term" value="F:DNA-binding transcription factor activity"/>
    <property type="evidence" value="ECO:0007669"/>
    <property type="project" value="TreeGrafter"/>
</dbReference>
<evidence type="ECO:0000259" key="2">
    <source>
        <dbReference type="PROSITE" id="PS50943"/>
    </source>
</evidence>
<reference evidence="3 4" key="1">
    <citation type="submission" date="2009-02" db="EMBL/GenBank/DDBJ databases">
        <title>Sequencing of the draft genome and assembly of Lutiella nitroferrum 2002.</title>
        <authorList>
            <consortium name="US DOE Joint Genome Institute (JGI-PGF)"/>
            <person name="Lucas S."/>
            <person name="Copeland A."/>
            <person name="Lapidus A."/>
            <person name="Glavina del Rio T."/>
            <person name="Tice H."/>
            <person name="Bruce D."/>
            <person name="Goodwin L."/>
            <person name="Pitluck S."/>
            <person name="Larimer F."/>
            <person name="Land M.L."/>
            <person name="Hauser L."/>
            <person name="Coates J.D."/>
        </authorList>
    </citation>
    <scope>NUCLEOTIDE SEQUENCE [LARGE SCALE GENOMIC DNA]</scope>
    <source>
        <strain evidence="3 4">2002</strain>
    </source>
</reference>
<comment type="caution">
    <text evidence="3">The sequence shown here is derived from an EMBL/GenBank/DDBJ whole genome shotgun (WGS) entry which is preliminary data.</text>
</comment>
<dbReference type="InterPro" id="IPR010982">
    <property type="entry name" value="Lambda_DNA-bd_dom_sf"/>
</dbReference>
<dbReference type="PANTHER" id="PTHR46797">
    <property type="entry name" value="HTH-TYPE TRANSCRIPTIONAL REGULATOR"/>
    <property type="match status" value="1"/>
</dbReference>
<protein>
    <submittedName>
        <fullName evidence="3">Transcriptional regulator, XRE family</fullName>
    </submittedName>
</protein>
<keyword evidence="4" id="KW-1185">Reference proteome</keyword>
<evidence type="ECO:0000313" key="4">
    <source>
        <dbReference type="Proteomes" id="UP000003165"/>
    </source>
</evidence>
<dbReference type="GO" id="GO:0005829">
    <property type="term" value="C:cytosol"/>
    <property type="evidence" value="ECO:0007669"/>
    <property type="project" value="TreeGrafter"/>
</dbReference>
<accession>B9YYS8</accession>
<name>B9YYS8_9NEIS</name>
<sequence>MPIEAICIPVSLSGKLPAMSALGTRIKAERERRGWSQAALAQRAGISQTTVADLERGTSAATTKLIPIARALKVNPNWLETGQGPRDTIPSGDGRYVCADTPEELAEQLLAKGNDDIAHLWQLILTLKDRQN</sequence>
<dbReference type="GO" id="GO:0003677">
    <property type="term" value="F:DNA binding"/>
    <property type="evidence" value="ECO:0007669"/>
    <property type="project" value="UniProtKB-KW"/>
</dbReference>
<dbReference type="InterPro" id="IPR050807">
    <property type="entry name" value="TransReg_Diox_bact_type"/>
</dbReference>